<evidence type="ECO:0000256" key="2">
    <source>
        <dbReference type="ARBA" id="ARBA00023125"/>
    </source>
</evidence>
<organism evidence="5 6">
    <name type="scientific">Pseudoalteromonas porphyrae</name>
    <dbReference type="NCBI Taxonomy" id="187330"/>
    <lineage>
        <taxon>Bacteria</taxon>
        <taxon>Pseudomonadati</taxon>
        <taxon>Pseudomonadota</taxon>
        <taxon>Gammaproteobacteria</taxon>
        <taxon>Alteromonadales</taxon>
        <taxon>Pseudoalteromonadaceae</taxon>
        <taxon>Pseudoalteromonas</taxon>
    </lineage>
</organism>
<dbReference type="OrthoDB" id="5900874at2"/>
<feature type="transmembrane region" description="Helical" evidence="3">
    <location>
        <begin position="121"/>
        <end position="140"/>
    </location>
</feature>
<evidence type="ECO:0000313" key="6">
    <source>
        <dbReference type="Proteomes" id="UP000037848"/>
    </source>
</evidence>
<dbReference type="Pfam" id="PF00486">
    <property type="entry name" value="Trans_reg_C"/>
    <property type="match status" value="1"/>
</dbReference>
<dbReference type="Gene3D" id="2.120.10.30">
    <property type="entry name" value="TolB, C-terminal domain"/>
    <property type="match status" value="1"/>
</dbReference>
<gene>
    <name evidence="5" type="ORF">ADS77_12665</name>
</gene>
<dbReference type="GO" id="GO:0006355">
    <property type="term" value="P:regulation of DNA-templated transcription"/>
    <property type="evidence" value="ECO:0007669"/>
    <property type="project" value="InterPro"/>
</dbReference>
<reference evidence="5 6" key="1">
    <citation type="submission" date="2015-08" db="EMBL/GenBank/DDBJ databases">
        <title>Draft Genome Sequence of Pseudoalteromonas porphyrae UCD-SED14.</title>
        <authorList>
            <person name="Coil D.A."/>
            <person name="Jospin G."/>
            <person name="Lee R.D."/>
            <person name="Eisen J.A."/>
        </authorList>
    </citation>
    <scope>NUCLEOTIDE SEQUENCE [LARGE SCALE GENOMIC DNA]</scope>
    <source>
        <strain evidence="5 6">UCD-SED14</strain>
    </source>
</reference>
<dbReference type="RefSeq" id="WP_054454734.1">
    <property type="nucleotide sequence ID" value="NZ_LHPH01000014.1"/>
</dbReference>
<dbReference type="PATRIC" id="fig|187330.3.peg.961"/>
<evidence type="ECO:0000256" key="3">
    <source>
        <dbReference type="SAM" id="Phobius"/>
    </source>
</evidence>
<name>A0A0N1ESE7_9GAMM</name>
<dbReference type="InterPro" id="IPR016032">
    <property type="entry name" value="Sig_transdc_resp-reg_C-effctor"/>
</dbReference>
<dbReference type="InterPro" id="IPR036388">
    <property type="entry name" value="WH-like_DNA-bd_sf"/>
</dbReference>
<comment type="similarity">
    <text evidence="1">Belongs to the TolB family.</text>
</comment>
<dbReference type="PANTHER" id="PTHR36842">
    <property type="entry name" value="PROTEIN TOLB HOMOLOG"/>
    <property type="match status" value="1"/>
</dbReference>
<dbReference type="GO" id="GO:0003677">
    <property type="term" value="F:DNA binding"/>
    <property type="evidence" value="ECO:0007669"/>
    <property type="project" value="UniProtKB-KW"/>
</dbReference>
<protein>
    <recommendedName>
        <fullName evidence="4">OmpR/PhoB-type domain-containing protein</fullName>
    </recommendedName>
</protein>
<keyword evidence="3" id="KW-0472">Membrane</keyword>
<evidence type="ECO:0000256" key="1">
    <source>
        <dbReference type="ARBA" id="ARBA00009820"/>
    </source>
</evidence>
<dbReference type="InterPro" id="IPR001867">
    <property type="entry name" value="OmpR/PhoB-type_DNA-bd"/>
</dbReference>
<keyword evidence="2" id="KW-0238">DNA-binding</keyword>
<evidence type="ECO:0000313" key="5">
    <source>
        <dbReference type="EMBL" id="KPH62147.1"/>
    </source>
</evidence>
<proteinExistence type="inferred from homology"/>
<dbReference type="Proteomes" id="UP000037848">
    <property type="component" value="Unassembled WGS sequence"/>
</dbReference>
<keyword evidence="3" id="KW-0812">Transmembrane</keyword>
<dbReference type="InterPro" id="IPR011659">
    <property type="entry name" value="WD40"/>
</dbReference>
<dbReference type="PANTHER" id="PTHR36842:SF1">
    <property type="entry name" value="PROTEIN TOLB"/>
    <property type="match status" value="1"/>
</dbReference>
<keyword evidence="3" id="KW-1133">Transmembrane helix</keyword>
<dbReference type="Pfam" id="PF07676">
    <property type="entry name" value="PD40"/>
    <property type="match status" value="1"/>
</dbReference>
<comment type="caution">
    <text evidence="5">The sequence shown here is derived from an EMBL/GenBank/DDBJ whole genome shotgun (WGS) entry which is preliminary data.</text>
</comment>
<dbReference type="GO" id="GO:0000160">
    <property type="term" value="P:phosphorelay signal transduction system"/>
    <property type="evidence" value="ECO:0007669"/>
    <property type="project" value="InterPro"/>
</dbReference>
<feature type="domain" description="OmpR/PhoB-type" evidence="4">
    <location>
        <begin position="26"/>
        <end position="94"/>
    </location>
</feature>
<dbReference type="SUPFAM" id="SSF69304">
    <property type="entry name" value="Tricorn protease N-terminal domain"/>
    <property type="match status" value="1"/>
</dbReference>
<keyword evidence="6" id="KW-1185">Reference proteome</keyword>
<dbReference type="InterPro" id="IPR011042">
    <property type="entry name" value="6-blade_b-propeller_TolB-like"/>
</dbReference>
<accession>A0A0N1ESE7</accession>
<dbReference type="EMBL" id="LHPH01000014">
    <property type="protein sequence ID" value="KPH62147.1"/>
    <property type="molecule type" value="Genomic_DNA"/>
</dbReference>
<dbReference type="AlphaFoldDB" id="A0A0N1ESE7"/>
<dbReference type="SUPFAM" id="SSF46894">
    <property type="entry name" value="C-terminal effector domain of the bipartite response regulators"/>
    <property type="match status" value="1"/>
</dbReference>
<dbReference type="SUPFAM" id="SSF82171">
    <property type="entry name" value="DPP6 N-terminal domain-like"/>
    <property type="match status" value="1"/>
</dbReference>
<dbReference type="Gene3D" id="1.10.10.10">
    <property type="entry name" value="Winged helix-like DNA-binding domain superfamily/Winged helix DNA-binding domain"/>
    <property type="match status" value="1"/>
</dbReference>
<sequence>MFYSFKKWKLDAKNHELTHSESGTKKLREQTVKLFVYLLDKNHEMCTYGELLENLWEGKVVKKESVINEIYELRKALGADKHLVKTHRLKGFSFNFPDLEITEHQIVPPLSNLDKLKKAKVYLYAFTILTILIAASIFGIPDEVDGYPLASDVINVTYDKGEELYPTTNPAEELMAYVSYTDNTFTVTIRDINTSRSISLPSNTSSPYWHPHKNRLFFQSFENGQCLLKHVDVNEDLRLSNISDIVSCGSELSLSPIALAPEGEWLYFSFKEDKHVPYQINSIHLGTKTVKTLTTPTENTYGDYSLSLSPDGQRLAILSSDQYKKVNLRILDVQKRDYFSVQTFPFYIYNVTWHEGNDKLFYINDRRQINELDLSSGTTRLVYSSEEDLRTLYYKEGYGFLTSKGNYQQSDLSALTIEDKSIEVLQGSDANEVQYTAGQLNKDYFFVSDRTGFPEVWQQSPDSLKQITDYGKHKDIQYLDTRSGSGELLLSIEQKASLNIGGAVTTIDWLSDKLVRNLKWSCWNQNEVFATTLSNQIWSLAKFNLKDKTEIPILSAVSSFKLDCDNQQLYFTKLDNKGVFKAPLHNLAQATVIAKDLYFEDNSQWLLRGNTLYFIDQGKLYTFDTNTSQINFIEVDGPVWAVYDGSDNSQLIYESRVSHGINIARIPL</sequence>
<evidence type="ECO:0000259" key="4">
    <source>
        <dbReference type="Pfam" id="PF00486"/>
    </source>
</evidence>